<reference evidence="2" key="1">
    <citation type="submission" date="2022-11" db="EMBL/GenBank/DDBJ databases">
        <title>The characterization of three novel Bacteroidetes species and genomic analysis of their roles in tidal elemental geochemical cycles.</title>
        <authorList>
            <person name="Ma K.-J."/>
        </authorList>
    </citation>
    <scope>NUCLEOTIDE SEQUENCE</scope>
    <source>
        <strain evidence="2">M415</strain>
    </source>
</reference>
<dbReference type="RefSeq" id="WP_266013249.1">
    <property type="nucleotide sequence ID" value="NZ_JAPFQP010000003.1"/>
</dbReference>
<keyword evidence="1" id="KW-0732">Signal</keyword>
<comment type="caution">
    <text evidence="2">The sequence shown here is derived from an EMBL/GenBank/DDBJ whole genome shotgun (WGS) entry which is preliminary data.</text>
</comment>
<evidence type="ECO:0000313" key="3">
    <source>
        <dbReference type="Proteomes" id="UP001207116"/>
    </source>
</evidence>
<dbReference type="AlphaFoldDB" id="A0AAE3MM68"/>
<dbReference type="EMBL" id="JAPFQP010000003">
    <property type="protein sequence ID" value="MCX2719968.1"/>
    <property type="molecule type" value="Genomic_DNA"/>
</dbReference>
<gene>
    <name evidence="2" type="ORF">OO016_10185</name>
</gene>
<proteinExistence type="predicted"/>
<dbReference type="Proteomes" id="UP001207116">
    <property type="component" value="Unassembled WGS sequence"/>
</dbReference>
<name>A0AAE3MM68_9FLAO</name>
<organism evidence="2 3">
    <name type="scientific">Lentiprolixibacter aurantiacus</name>
    <dbReference type="NCBI Taxonomy" id="2993939"/>
    <lineage>
        <taxon>Bacteria</taxon>
        <taxon>Pseudomonadati</taxon>
        <taxon>Bacteroidota</taxon>
        <taxon>Flavobacteriia</taxon>
        <taxon>Flavobacteriales</taxon>
        <taxon>Flavobacteriaceae</taxon>
        <taxon>Lentiprolixibacter</taxon>
    </lineage>
</organism>
<protein>
    <recommendedName>
        <fullName evidence="4">Adhesin domain-containing protein</fullName>
    </recommendedName>
</protein>
<evidence type="ECO:0000313" key="2">
    <source>
        <dbReference type="EMBL" id="MCX2719968.1"/>
    </source>
</evidence>
<keyword evidence="3" id="KW-1185">Reference proteome</keyword>
<accession>A0AAE3MM68</accession>
<evidence type="ECO:0000256" key="1">
    <source>
        <dbReference type="SAM" id="SignalP"/>
    </source>
</evidence>
<sequence length="362" mass="40008">MKTLLFKITLLAILAAPVTVSGSNGTLQGKYVKEKTIQKEYNVNSNALLKVSNSYGTLSLTSWNEDRVVIEVNIKTSGNNEDKVQDRLNEITVDFEASPEKVSAKTQFGNKAGSWWKWGKKNKISIQVNYTIKLPVKNSIHLSNDYGAIELDRIDGHAKISCDYGRLEIGELRGRNNELSFDYTSKSRIDYVNSAKIAADYSKFTIGKAKDLQINADYTAAVIEKMDNLEYASDYGSLEVMESNNVLGSGDYFNLKLGTVHGSVDSSADYGSIKIDRMAADAGNINIKSDYTSIRIGYDPAYSFDFEISASNAGVKGTDNFEVSVSREKDKSRYYAGYHGQANSGNLVNITSDYGNISFNRN</sequence>
<feature type="signal peptide" evidence="1">
    <location>
        <begin position="1"/>
        <end position="22"/>
    </location>
</feature>
<evidence type="ECO:0008006" key="4">
    <source>
        <dbReference type="Google" id="ProtNLM"/>
    </source>
</evidence>
<feature type="chain" id="PRO_5042095818" description="Adhesin domain-containing protein" evidence="1">
    <location>
        <begin position="23"/>
        <end position="362"/>
    </location>
</feature>